<feature type="transmembrane region" description="Helical" evidence="1">
    <location>
        <begin position="288"/>
        <end position="311"/>
    </location>
</feature>
<evidence type="ECO:0000256" key="1">
    <source>
        <dbReference type="SAM" id="Phobius"/>
    </source>
</evidence>
<dbReference type="RefSeq" id="WP_225698971.1">
    <property type="nucleotide sequence ID" value="NZ_JAIXNE010000005.1"/>
</dbReference>
<feature type="transmembrane region" description="Helical" evidence="1">
    <location>
        <begin position="537"/>
        <end position="558"/>
    </location>
</feature>
<dbReference type="EMBL" id="JAIXNE010000005">
    <property type="protein sequence ID" value="MCA6078115.1"/>
    <property type="molecule type" value="Genomic_DNA"/>
</dbReference>
<organism evidence="2 3">
    <name type="scientific">Fulvivirga sedimenti</name>
    <dbReference type="NCBI Taxonomy" id="2879465"/>
    <lineage>
        <taxon>Bacteria</taxon>
        <taxon>Pseudomonadati</taxon>
        <taxon>Bacteroidota</taxon>
        <taxon>Cytophagia</taxon>
        <taxon>Cytophagales</taxon>
        <taxon>Fulvivirgaceae</taxon>
        <taxon>Fulvivirga</taxon>
    </lineage>
</organism>
<comment type="caution">
    <text evidence="2">The sequence shown here is derived from an EMBL/GenBank/DDBJ whole genome shotgun (WGS) entry which is preliminary data.</text>
</comment>
<dbReference type="AlphaFoldDB" id="A0A9X1HVH4"/>
<gene>
    <name evidence="2" type="ORF">LDX50_24805</name>
</gene>
<dbReference type="InterPro" id="IPR021280">
    <property type="entry name" value="TMEM260-like"/>
</dbReference>
<feature type="transmembrane region" description="Helical" evidence="1">
    <location>
        <begin position="484"/>
        <end position="501"/>
    </location>
</feature>
<dbReference type="Proteomes" id="UP001139409">
    <property type="component" value="Unassembled WGS sequence"/>
</dbReference>
<feature type="transmembrane region" description="Helical" evidence="1">
    <location>
        <begin position="147"/>
        <end position="165"/>
    </location>
</feature>
<feature type="transmembrane region" description="Helical" evidence="1">
    <location>
        <begin position="177"/>
        <end position="206"/>
    </location>
</feature>
<evidence type="ECO:0000313" key="3">
    <source>
        <dbReference type="Proteomes" id="UP001139409"/>
    </source>
</evidence>
<feature type="transmembrane region" description="Helical" evidence="1">
    <location>
        <begin position="249"/>
        <end position="276"/>
    </location>
</feature>
<feature type="transmembrane region" description="Helical" evidence="1">
    <location>
        <begin position="6"/>
        <end position="26"/>
    </location>
</feature>
<keyword evidence="3" id="KW-1185">Reference proteome</keyword>
<dbReference type="InterPro" id="IPR052724">
    <property type="entry name" value="GT117_domain-containing"/>
</dbReference>
<dbReference type="PANTHER" id="PTHR16214">
    <property type="entry name" value="TRANSMEMBRANE PROTEIN 260"/>
    <property type="match status" value="1"/>
</dbReference>
<feature type="transmembrane region" description="Helical" evidence="1">
    <location>
        <begin position="74"/>
        <end position="97"/>
    </location>
</feature>
<proteinExistence type="predicted"/>
<feature type="transmembrane region" description="Helical" evidence="1">
    <location>
        <begin position="507"/>
        <end position="525"/>
    </location>
</feature>
<sequence length="992" mass="113223">MEFRKINNIAGWTVFGIATLVYLLTIEQTASYWDCGEFIAVSYRLMVPHPPGAPFFLLVGRIFSFLAFGNVESVAFWINIVSILSSSFTILFLFWTISMLIRKTLGIKADDTISDAQTWKIIGASLVGSLAYTFSDSFWFSAVEAEVYAMSSFFTAIVVWAMLKWDLIEDKSRANRWLIFIAYMMGLSIGVHLLNLVTIPALGLIYYFKKYSPSTKGILFTLIISGLIVILINDLIIPGLPSIAGSFELLFVNTLGLPFGSGAVFFAIIVIAAMVFGIRYSQQHSKPLLNTAMLSLAFILIGYSSYSIIVIRSNYNPPIDENNPENVMTFVKYLKREQYGSRPLLYGRYYTADLLRDASGRPVYEEGEANYRKGEDKYIEVDRKITYKYDPKQSTLLPRMYSDDPNHVQKYLSVTGLRPNEKPTFIDNLHFMFSHQIGHMYLRYFMWNFAGRESDIQDAGWLGPVEAMKDVPQELAENKGRNNYFMIPLLFGIIGLVFQLQKDVRNFAFVGLLFILTGVALVLYLNSPPIEPRERDYIYVGSYYAFAVWIGFAVLAFAEVLGKFLSARVAAIAATLIGLAAPAIMAQQNWDDHDRSNRYFSVDSAKNFLASTAENAILFTGGDNDTFPLWYVQDVEEFRTDARVVVLSYFNTDWYIEQMMRKVYESEPFPFTLTLENYRSGGPNDYLPFEDMNINSLDIRVYIDLLKNNDKRLRAYPQANIVPSRNFTLAVDKEKVKSLGIIPEGMDSLIVDRMTFSLKPGRNGLEKKDLAILDILATNDWSRPIYLNNTSREQISFDLSQYAIQEGNAFRILPIRNPNQQEAFVSSEVMYKNLIENFHYRELDNPNVYYTEDYRNFVLNHRGSFNNLAAALIDEGKLDMARAALTFSLEKMPDEAIPYDYTTPRTVGLLFILGENEKAREIGEVVGDRSIEMVDYLIRENKPLGYELQSNLIILGELQRTMLMNGEEDLAKKYEEAYQEAVGTYQRLRGNF</sequence>
<accession>A0A9X1HVH4</accession>
<keyword evidence="1" id="KW-0472">Membrane</keyword>
<protein>
    <submittedName>
        <fullName evidence="2">DUF2723 domain-containing protein</fullName>
    </submittedName>
</protein>
<feature type="transmembrane region" description="Helical" evidence="1">
    <location>
        <begin position="218"/>
        <end position="237"/>
    </location>
</feature>
<dbReference type="Pfam" id="PF11028">
    <property type="entry name" value="TMEM260-like"/>
    <property type="match status" value="1"/>
</dbReference>
<keyword evidence="1" id="KW-0812">Transmembrane</keyword>
<reference evidence="2" key="1">
    <citation type="submission" date="2021-09" db="EMBL/GenBank/DDBJ databases">
        <title>Fulvivirga sp. isolated from coastal sediment.</title>
        <authorList>
            <person name="Yu H."/>
        </authorList>
    </citation>
    <scope>NUCLEOTIDE SEQUENCE</scope>
    <source>
        <strain evidence="2">1062</strain>
    </source>
</reference>
<name>A0A9X1HVH4_9BACT</name>
<feature type="transmembrane region" description="Helical" evidence="1">
    <location>
        <begin position="47"/>
        <end position="68"/>
    </location>
</feature>
<keyword evidence="1" id="KW-1133">Transmembrane helix</keyword>
<dbReference type="PANTHER" id="PTHR16214:SF3">
    <property type="entry name" value="TRANSMEMBRANE PROTEIN 260"/>
    <property type="match status" value="1"/>
</dbReference>
<evidence type="ECO:0000313" key="2">
    <source>
        <dbReference type="EMBL" id="MCA6078115.1"/>
    </source>
</evidence>